<feature type="transmembrane region" description="Helical" evidence="2">
    <location>
        <begin position="147"/>
        <end position="170"/>
    </location>
</feature>
<evidence type="ECO:0000313" key="4">
    <source>
        <dbReference type="EMBL" id="OGZ01349.1"/>
    </source>
</evidence>
<feature type="transmembrane region" description="Helical" evidence="2">
    <location>
        <begin position="110"/>
        <end position="127"/>
    </location>
</feature>
<dbReference type="Pfam" id="PF13386">
    <property type="entry name" value="DsbD_2"/>
    <property type="match status" value="1"/>
</dbReference>
<feature type="transmembrane region" description="Helical" evidence="2">
    <location>
        <begin position="216"/>
        <end position="234"/>
    </location>
</feature>
<evidence type="ECO:0000256" key="1">
    <source>
        <dbReference type="ARBA" id="ARBA00022723"/>
    </source>
</evidence>
<keyword evidence="1" id="KW-0479">Metal-binding</keyword>
<dbReference type="PROSITE" id="PS01047">
    <property type="entry name" value="HMA_1"/>
    <property type="match status" value="1"/>
</dbReference>
<comment type="caution">
    <text evidence="4">The sequence shown here is derived from an EMBL/GenBank/DDBJ whole genome shotgun (WGS) entry which is preliminary data.</text>
</comment>
<evidence type="ECO:0000313" key="5">
    <source>
        <dbReference type="Proteomes" id="UP000178348"/>
    </source>
</evidence>
<dbReference type="EMBL" id="MHLB01000041">
    <property type="protein sequence ID" value="OGZ01349.1"/>
    <property type="molecule type" value="Genomic_DNA"/>
</dbReference>
<dbReference type="PROSITE" id="PS50846">
    <property type="entry name" value="HMA_2"/>
    <property type="match status" value="1"/>
</dbReference>
<keyword evidence="2" id="KW-0472">Membrane</keyword>
<dbReference type="Gene3D" id="3.30.70.100">
    <property type="match status" value="1"/>
</dbReference>
<sequence length="364" mass="39008">MSFPRRRESRTYFISSYLLQYVLISMNQYTFHVHGMHCASCVLLIEENLKDVGGVQSVHADLAKREVAVTGDFGGKNEDEIAAMLTGYVKDNGYTLSRERQVHDKKLGEFAYAAPIAIALIAGFVLLQKAGLVNLIQGDSVGLATAFLIGLVASVSTCLAVVGGLVLSLSANYVKEGDRTKPQIWFHAGRLIGFFALGGLIGALGSAFQLGVNGYFTLNLLVGIVMLVLGVNLLDVFHGAKRFQLTTPKFISRHALTASRAKHVFAPIVAGVATFFLPCGFTQAMQVYALGTGNFLSGAMTMLVFALGTLPMLAILSFGGSGIHDKWYAGVFFKTAGLVVVTLALFNVLNALVVKGIIPPLFSF</sequence>
<dbReference type="InterPro" id="IPR006121">
    <property type="entry name" value="HMA_dom"/>
</dbReference>
<feature type="transmembrane region" description="Helical" evidence="2">
    <location>
        <begin position="191"/>
        <end position="210"/>
    </location>
</feature>
<dbReference type="InterPro" id="IPR036163">
    <property type="entry name" value="HMA_dom_sf"/>
</dbReference>
<keyword evidence="2" id="KW-0812">Transmembrane</keyword>
<dbReference type="InterPro" id="IPR017969">
    <property type="entry name" value="Heavy-metal-associated_CS"/>
</dbReference>
<dbReference type="GO" id="GO:0046872">
    <property type="term" value="F:metal ion binding"/>
    <property type="evidence" value="ECO:0007669"/>
    <property type="project" value="UniProtKB-KW"/>
</dbReference>
<evidence type="ECO:0000259" key="3">
    <source>
        <dbReference type="PROSITE" id="PS50846"/>
    </source>
</evidence>
<feature type="transmembrane region" description="Helical" evidence="2">
    <location>
        <begin position="264"/>
        <end position="289"/>
    </location>
</feature>
<dbReference type="CDD" id="cd00371">
    <property type="entry name" value="HMA"/>
    <property type="match status" value="1"/>
</dbReference>
<gene>
    <name evidence="4" type="ORF">A2946_00840</name>
</gene>
<reference evidence="4 5" key="1">
    <citation type="journal article" date="2016" name="Nat. Commun.">
        <title>Thousands of microbial genomes shed light on interconnected biogeochemical processes in an aquifer system.</title>
        <authorList>
            <person name="Anantharaman K."/>
            <person name="Brown C.T."/>
            <person name="Hug L.A."/>
            <person name="Sharon I."/>
            <person name="Castelle C.J."/>
            <person name="Probst A.J."/>
            <person name="Thomas B.C."/>
            <person name="Singh A."/>
            <person name="Wilkins M.J."/>
            <person name="Karaoz U."/>
            <person name="Brodie E.L."/>
            <person name="Williams K.H."/>
            <person name="Hubbard S.S."/>
            <person name="Banfield J.F."/>
        </authorList>
    </citation>
    <scope>NUCLEOTIDE SEQUENCE [LARGE SCALE GENOMIC DNA]</scope>
</reference>
<name>A0A1G2CJ03_9BACT</name>
<dbReference type="PANTHER" id="PTHR42208">
    <property type="entry name" value="HEAVY METAL TRANSPORTER-RELATED"/>
    <property type="match status" value="1"/>
</dbReference>
<dbReference type="AlphaFoldDB" id="A0A1G2CJ03"/>
<dbReference type="PANTHER" id="PTHR42208:SF1">
    <property type="entry name" value="HEAVY METAL TRANSPORTER"/>
    <property type="match status" value="1"/>
</dbReference>
<organism evidence="4 5">
    <name type="scientific">Candidatus Liptonbacteria bacterium RIFCSPLOWO2_01_FULL_53_13</name>
    <dbReference type="NCBI Taxonomy" id="1798651"/>
    <lineage>
        <taxon>Bacteria</taxon>
        <taxon>Candidatus Liptoniibacteriota</taxon>
    </lineage>
</organism>
<dbReference type="Pfam" id="PF00403">
    <property type="entry name" value="HMA"/>
    <property type="match status" value="1"/>
</dbReference>
<keyword evidence="2" id="KW-1133">Transmembrane helix</keyword>
<evidence type="ECO:0000256" key="2">
    <source>
        <dbReference type="SAM" id="Phobius"/>
    </source>
</evidence>
<feature type="domain" description="HMA" evidence="3">
    <location>
        <begin position="27"/>
        <end position="97"/>
    </location>
</feature>
<accession>A0A1G2CJ03</accession>
<proteinExistence type="predicted"/>
<dbReference type="Proteomes" id="UP000178348">
    <property type="component" value="Unassembled WGS sequence"/>
</dbReference>
<dbReference type="SUPFAM" id="SSF55008">
    <property type="entry name" value="HMA, heavy metal-associated domain"/>
    <property type="match status" value="1"/>
</dbReference>
<feature type="transmembrane region" description="Helical" evidence="2">
    <location>
        <begin position="295"/>
        <end position="319"/>
    </location>
</feature>
<dbReference type="InterPro" id="IPR039447">
    <property type="entry name" value="UreH-like_TM_dom"/>
</dbReference>
<protein>
    <recommendedName>
        <fullName evidence="3">HMA domain-containing protein</fullName>
    </recommendedName>
</protein>
<feature type="transmembrane region" description="Helical" evidence="2">
    <location>
        <begin position="331"/>
        <end position="358"/>
    </location>
</feature>